<accession>A0A183HTJ4</accession>
<name>A0A183HTJ4_9BILA</name>
<dbReference type="AlphaFoldDB" id="A0A183HTJ4"/>
<organism evidence="3">
    <name type="scientific">Onchocerca flexuosa</name>
    <dbReference type="NCBI Taxonomy" id="387005"/>
    <lineage>
        <taxon>Eukaryota</taxon>
        <taxon>Metazoa</taxon>
        <taxon>Ecdysozoa</taxon>
        <taxon>Nematoda</taxon>
        <taxon>Chromadorea</taxon>
        <taxon>Rhabditida</taxon>
        <taxon>Spirurina</taxon>
        <taxon>Spiruromorpha</taxon>
        <taxon>Filarioidea</taxon>
        <taxon>Onchocercidae</taxon>
        <taxon>Onchocerca</taxon>
    </lineage>
</organism>
<sequence>MDACVLGCGVSLGSIGRPRGPSVVDTGGFLTVFYMAEDSDTKCETFIKSPSAGQSEIADRSQLKPTTAFLDICKQLDPEINEDFIEKAWKQYDTVEKQYVLEV</sequence>
<proteinExistence type="predicted"/>
<evidence type="ECO:0000313" key="1">
    <source>
        <dbReference type="EMBL" id="VDO71450.1"/>
    </source>
</evidence>
<evidence type="ECO:0000313" key="2">
    <source>
        <dbReference type="Proteomes" id="UP000267606"/>
    </source>
</evidence>
<gene>
    <name evidence="1" type="ORF">OFLC_LOCUS10805</name>
</gene>
<dbReference type="EMBL" id="UZAJ01014837">
    <property type="protein sequence ID" value="VDO71450.1"/>
    <property type="molecule type" value="Genomic_DNA"/>
</dbReference>
<reference evidence="1 2" key="2">
    <citation type="submission" date="2018-11" db="EMBL/GenBank/DDBJ databases">
        <authorList>
            <consortium name="Pathogen Informatics"/>
        </authorList>
    </citation>
    <scope>NUCLEOTIDE SEQUENCE [LARGE SCALE GENOMIC DNA]</scope>
</reference>
<dbReference type="WBParaSite" id="OFLC_0001080601-mRNA-1">
    <property type="protein sequence ID" value="OFLC_0001080601-mRNA-1"/>
    <property type="gene ID" value="OFLC_0001080601"/>
</dbReference>
<dbReference type="STRING" id="387005.A0A183HTJ4"/>
<reference evidence="3" key="1">
    <citation type="submission" date="2016-06" db="UniProtKB">
        <authorList>
            <consortium name="WormBaseParasite"/>
        </authorList>
    </citation>
    <scope>IDENTIFICATION</scope>
</reference>
<protein>
    <submittedName>
        <fullName evidence="3">Phosphotransferase</fullName>
    </submittedName>
</protein>
<evidence type="ECO:0000313" key="3">
    <source>
        <dbReference type="WBParaSite" id="OFLC_0001080601-mRNA-1"/>
    </source>
</evidence>
<keyword evidence="2" id="KW-1185">Reference proteome</keyword>
<dbReference type="Proteomes" id="UP000267606">
    <property type="component" value="Unassembled WGS sequence"/>
</dbReference>